<evidence type="ECO:0000256" key="9">
    <source>
        <dbReference type="ARBA" id="ARBA00022946"/>
    </source>
</evidence>
<keyword evidence="6" id="KW-0602">Photosynthesis</keyword>
<dbReference type="FunFam" id="1.10.3460.10:FF:000011">
    <property type="entry name" value="Fucoxanthin chlorophyll a/c protein 8"/>
    <property type="match status" value="1"/>
</dbReference>
<accession>A0A7S3L4E7</accession>
<keyword evidence="7" id="KW-0934">Plastid</keyword>
<feature type="chain" id="PRO_5030984781" evidence="18">
    <location>
        <begin position="16"/>
        <end position="203"/>
    </location>
</feature>
<dbReference type="GO" id="GO:0009535">
    <property type="term" value="C:chloroplast thylakoid membrane"/>
    <property type="evidence" value="ECO:0007669"/>
    <property type="project" value="UniProtKB-SubCell"/>
</dbReference>
<keyword evidence="14" id="KW-0437">Light-harvesting polypeptide</keyword>
<evidence type="ECO:0000256" key="17">
    <source>
        <dbReference type="PIRSR" id="PIRSR601344-1"/>
    </source>
</evidence>
<evidence type="ECO:0000256" key="5">
    <source>
        <dbReference type="ARBA" id="ARBA00022528"/>
    </source>
</evidence>
<evidence type="ECO:0000313" key="19">
    <source>
        <dbReference type="EMBL" id="CAE0406581.1"/>
    </source>
</evidence>
<feature type="binding site" evidence="17">
    <location>
        <position position="82"/>
    </location>
    <ligand>
        <name>chlorophyll a</name>
        <dbReference type="ChEBI" id="CHEBI:58416"/>
        <label>1</label>
    </ligand>
</feature>
<sequence length="203" mass="21959">MKLAVIASLLASAAAFAPTKQAASSTALTAFEKDFGAMLPLGFWDPLGLVSDGDQEKFDRLRLVEIKHGRIAQLAVVGFLVQEAGIRLPGNIDLAGTKFADIPNGYAGLEMIPYAGKLQIFAFIGFLEVFVMRDFVGGEFPGDLRNNAFDLGWDSFDEATKLRKRTIELNQGRAAMMGILGLMVHEQLGVSIIPSVADATYNF</sequence>
<keyword evidence="4 17" id="KW-0148">Chlorophyll</keyword>
<comment type="similarity">
    <text evidence="3">Belongs to the fucoxanthin chlorophyll protein family.</text>
</comment>
<comment type="subunit">
    <text evidence="16">The LHC complex of chromophytic algae is composed of fucoxanthin, chlorophyll A and C bound non-covalently by fucoxanthin chlorophyll proteins (FCPs). The ratio of the pigments in LHC; fucoxanthin: chlorophyll C: chlorophyll A; (0.6-1): (0.1-0.3): (1).</text>
</comment>
<keyword evidence="12" id="KW-0793">Thylakoid</keyword>
<evidence type="ECO:0000256" key="18">
    <source>
        <dbReference type="SAM" id="SignalP"/>
    </source>
</evidence>
<evidence type="ECO:0000256" key="8">
    <source>
        <dbReference type="ARBA" id="ARBA00022692"/>
    </source>
</evidence>
<dbReference type="GO" id="GO:0030076">
    <property type="term" value="C:light-harvesting complex"/>
    <property type="evidence" value="ECO:0007669"/>
    <property type="project" value="UniProtKB-KW"/>
</dbReference>
<evidence type="ECO:0000256" key="3">
    <source>
        <dbReference type="ARBA" id="ARBA00005933"/>
    </source>
</evidence>
<dbReference type="AlphaFoldDB" id="A0A7S3L4E7"/>
<evidence type="ECO:0000256" key="15">
    <source>
        <dbReference type="ARBA" id="ARBA00023276"/>
    </source>
</evidence>
<feature type="binding site" evidence="17">
    <location>
        <position position="65"/>
    </location>
    <ligand>
        <name>chlorophyll a</name>
        <dbReference type="ChEBI" id="CHEBI:58416"/>
        <label>1</label>
    </ligand>
</feature>
<evidence type="ECO:0000256" key="12">
    <source>
        <dbReference type="ARBA" id="ARBA00023078"/>
    </source>
</evidence>
<evidence type="ECO:0000256" key="7">
    <source>
        <dbReference type="ARBA" id="ARBA00022640"/>
    </source>
</evidence>
<evidence type="ECO:0000256" key="13">
    <source>
        <dbReference type="ARBA" id="ARBA00023136"/>
    </source>
</evidence>
<dbReference type="GO" id="GO:0009765">
    <property type="term" value="P:photosynthesis, light harvesting"/>
    <property type="evidence" value="ECO:0007669"/>
    <property type="project" value="InterPro"/>
</dbReference>
<evidence type="ECO:0000256" key="10">
    <source>
        <dbReference type="ARBA" id="ARBA00022989"/>
    </source>
</evidence>
<evidence type="ECO:0000256" key="2">
    <source>
        <dbReference type="ARBA" id="ARBA00004454"/>
    </source>
</evidence>
<keyword evidence="11" id="KW-0157">Chromophore</keyword>
<keyword evidence="5" id="KW-0150">Chloroplast</keyword>
<dbReference type="InterPro" id="IPR022796">
    <property type="entry name" value="Chloroa_b-bind"/>
</dbReference>
<proteinExistence type="inferred from homology"/>
<feature type="signal peptide" evidence="18">
    <location>
        <begin position="1"/>
        <end position="15"/>
    </location>
</feature>
<keyword evidence="8" id="KW-0812">Transmembrane</keyword>
<reference evidence="19" key="1">
    <citation type="submission" date="2021-01" db="EMBL/GenBank/DDBJ databases">
        <authorList>
            <person name="Corre E."/>
            <person name="Pelletier E."/>
            <person name="Niang G."/>
            <person name="Scheremetjew M."/>
            <person name="Finn R."/>
            <person name="Kale V."/>
            <person name="Holt S."/>
            <person name="Cochrane G."/>
            <person name="Meng A."/>
            <person name="Brown T."/>
            <person name="Cohen L."/>
        </authorList>
    </citation>
    <scope>NUCLEOTIDE SEQUENCE</scope>
    <source>
        <strain evidence="19">CCMP127</strain>
    </source>
</reference>
<evidence type="ECO:0000256" key="11">
    <source>
        <dbReference type="ARBA" id="ARBA00022991"/>
    </source>
</evidence>
<keyword evidence="13" id="KW-0472">Membrane</keyword>
<comment type="function">
    <text evidence="1">The light-harvesting complex (LHC) functions as a light receptor, it captures and delivers excitation energy to photosystems with which it is closely associated. Energy is transferred from the carotenoid and chlorophyll C (or B) to chlorophyll A and the photosynthetic reaction centers where it is used to synthesize ATP and reducing power.</text>
</comment>
<comment type="subcellular location">
    <subcellularLocation>
        <location evidence="2">Plastid</location>
        <location evidence="2">Chloroplast thylakoid membrane</location>
        <topology evidence="2">Multi-pass membrane protein</topology>
    </subcellularLocation>
</comment>
<evidence type="ECO:0000256" key="14">
    <source>
        <dbReference type="ARBA" id="ARBA00023243"/>
    </source>
</evidence>
<protein>
    <submittedName>
        <fullName evidence="19">Uncharacterized protein</fullName>
    </submittedName>
</protein>
<dbReference type="PANTHER" id="PTHR21649">
    <property type="entry name" value="CHLOROPHYLL A/B BINDING PROTEIN"/>
    <property type="match status" value="1"/>
</dbReference>
<dbReference type="GO" id="GO:0016168">
    <property type="term" value="F:chlorophyll binding"/>
    <property type="evidence" value="ECO:0007669"/>
    <property type="project" value="UniProtKB-KW"/>
</dbReference>
<evidence type="ECO:0000256" key="1">
    <source>
        <dbReference type="ARBA" id="ARBA00004022"/>
    </source>
</evidence>
<keyword evidence="15" id="KW-0604">Photosystem II</keyword>
<evidence type="ECO:0000256" key="4">
    <source>
        <dbReference type="ARBA" id="ARBA00022494"/>
    </source>
</evidence>
<dbReference type="Pfam" id="PF00504">
    <property type="entry name" value="Chloroa_b-bind"/>
    <property type="match status" value="1"/>
</dbReference>
<evidence type="ECO:0000256" key="6">
    <source>
        <dbReference type="ARBA" id="ARBA00022531"/>
    </source>
</evidence>
<dbReference type="GO" id="GO:0009523">
    <property type="term" value="C:photosystem II"/>
    <property type="evidence" value="ECO:0007669"/>
    <property type="project" value="UniProtKB-KW"/>
</dbReference>
<dbReference type="SUPFAM" id="SSF103511">
    <property type="entry name" value="Chlorophyll a-b binding protein"/>
    <property type="match status" value="1"/>
</dbReference>
<keyword evidence="9" id="KW-0809">Transit peptide</keyword>
<evidence type="ECO:0000256" key="16">
    <source>
        <dbReference type="ARBA" id="ARBA00044011"/>
    </source>
</evidence>
<gene>
    <name evidence="19" type="ORF">ACOF00016_LOCUS4443</name>
</gene>
<organism evidence="19">
    <name type="scientific">Amphora coffeiformis</name>
    <dbReference type="NCBI Taxonomy" id="265554"/>
    <lineage>
        <taxon>Eukaryota</taxon>
        <taxon>Sar</taxon>
        <taxon>Stramenopiles</taxon>
        <taxon>Ochrophyta</taxon>
        <taxon>Bacillariophyta</taxon>
        <taxon>Bacillariophyceae</taxon>
        <taxon>Bacillariophycidae</taxon>
        <taxon>Thalassiophysales</taxon>
        <taxon>Catenulaceae</taxon>
        <taxon>Amphora</taxon>
    </lineage>
</organism>
<feature type="binding site" evidence="17">
    <location>
        <position position="70"/>
    </location>
    <ligand>
        <name>chlorophyll a</name>
        <dbReference type="ChEBI" id="CHEBI:58416"/>
        <label>1</label>
    </ligand>
</feature>
<dbReference type="EMBL" id="HBIM01005207">
    <property type="protein sequence ID" value="CAE0406581.1"/>
    <property type="molecule type" value="Transcribed_RNA"/>
</dbReference>
<dbReference type="InterPro" id="IPR001344">
    <property type="entry name" value="Chloro_AB-bd_pln"/>
</dbReference>
<name>A0A7S3L4E7_9STRA</name>
<dbReference type="Gene3D" id="1.10.3460.10">
    <property type="entry name" value="Chlorophyll a/b binding protein domain"/>
    <property type="match status" value="1"/>
</dbReference>
<keyword evidence="18" id="KW-0732">Signal</keyword>
<keyword evidence="10" id="KW-1133">Transmembrane helix</keyword>